<reference evidence="1 2" key="1">
    <citation type="submission" date="2017-05" db="EMBL/GenBank/DDBJ databases">
        <authorList>
            <person name="Varghese N."/>
            <person name="Submissions S."/>
        </authorList>
    </citation>
    <scope>NUCLEOTIDE SEQUENCE [LARGE SCALE GENOMIC DNA]</scope>
    <source>
        <strain evidence="1 2">DSM 100094</strain>
    </source>
</reference>
<dbReference type="OrthoDB" id="7864782at2"/>
<keyword evidence="2" id="KW-1185">Reference proteome</keyword>
<dbReference type="Proteomes" id="UP000319014">
    <property type="component" value="Unassembled WGS sequence"/>
</dbReference>
<accession>A0A521E4A4</accession>
<sequence>MPQVIDWPCSLMRPLDVSYFIKWSSREAGANLGGVPQIIGSGMGVWQVDITIPRDFDGTRVKQLEAKVSQMRGRENIANLCICDPFRYNAGVSPVQYPFDDGTWWDDGTGFADAAAGTLNLLTTVAVAAGVNTLTVGVSNPTRPNLRIGDMFSANGFLYRVVSSNAAGLVNFEPSLRTPIGAGAALITDPPRFYGRFADDMQGRRTRELLRRGESITLSFVEAFDR</sequence>
<dbReference type="EMBL" id="FXTK01000011">
    <property type="protein sequence ID" value="SMO78695.1"/>
    <property type="molecule type" value="Genomic_DNA"/>
</dbReference>
<name>A0A521E4A4_9RHOB</name>
<evidence type="ECO:0000313" key="1">
    <source>
        <dbReference type="EMBL" id="SMO78695.1"/>
    </source>
</evidence>
<organism evidence="1 2">
    <name type="scientific">Paracoccus laeviglucosivorans</name>
    <dbReference type="NCBI Taxonomy" id="1197861"/>
    <lineage>
        <taxon>Bacteria</taxon>
        <taxon>Pseudomonadati</taxon>
        <taxon>Pseudomonadota</taxon>
        <taxon>Alphaproteobacteria</taxon>
        <taxon>Rhodobacterales</taxon>
        <taxon>Paracoccaceae</taxon>
        <taxon>Paracoccus</taxon>
    </lineage>
</organism>
<evidence type="ECO:0000313" key="2">
    <source>
        <dbReference type="Proteomes" id="UP000319014"/>
    </source>
</evidence>
<dbReference type="RefSeq" id="WP_142663566.1">
    <property type="nucleotide sequence ID" value="NZ_FXTK01000011.1"/>
</dbReference>
<protein>
    <submittedName>
        <fullName evidence="1">Uncharacterized protein</fullName>
    </submittedName>
</protein>
<dbReference type="AlphaFoldDB" id="A0A521E4A4"/>
<proteinExistence type="predicted"/>
<gene>
    <name evidence="1" type="ORF">SAMN06265221_11146</name>
</gene>